<sequence length="88" mass="10177">MTYLQKKKKKKKCDQPRTPGLQQGTELSEPLHHPIQVLQITNPNISSFLFIKFSVPTFKFNQVNPKRRGKRGSRTNLTSRQVKAKRTA</sequence>
<accession>A0A822XGQ4</accession>
<feature type="region of interest" description="Disordered" evidence="1">
    <location>
        <begin position="1"/>
        <end position="29"/>
    </location>
</feature>
<organism evidence="2 3">
    <name type="scientific">Nelumbo nucifera</name>
    <name type="common">Sacred lotus</name>
    <dbReference type="NCBI Taxonomy" id="4432"/>
    <lineage>
        <taxon>Eukaryota</taxon>
        <taxon>Viridiplantae</taxon>
        <taxon>Streptophyta</taxon>
        <taxon>Embryophyta</taxon>
        <taxon>Tracheophyta</taxon>
        <taxon>Spermatophyta</taxon>
        <taxon>Magnoliopsida</taxon>
        <taxon>Proteales</taxon>
        <taxon>Nelumbonaceae</taxon>
        <taxon>Nelumbo</taxon>
    </lineage>
</organism>
<comment type="caution">
    <text evidence="2">The sequence shown here is derived from an EMBL/GenBank/DDBJ whole genome shotgun (WGS) entry which is preliminary data.</text>
</comment>
<proteinExistence type="predicted"/>
<dbReference type="EMBL" id="DUZY01000001">
    <property type="protein sequence ID" value="DAD18196.1"/>
    <property type="molecule type" value="Genomic_DNA"/>
</dbReference>
<name>A0A822XGQ4_NELNU</name>
<dbReference type="Proteomes" id="UP000607653">
    <property type="component" value="Unassembled WGS sequence"/>
</dbReference>
<gene>
    <name evidence="2" type="ORF">HUJ06_019659</name>
</gene>
<keyword evidence="3" id="KW-1185">Reference proteome</keyword>
<feature type="region of interest" description="Disordered" evidence="1">
    <location>
        <begin position="63"/>
        <end position="88"/>
    </location>
</feature>
<reference evidence="2 3" key="1">
    <citation type="journal article" date="2020" name="Mol. Biol. Evol.">
        <title>Distinct Expression and Methylation Patterns for Genes with Different Fates following a Single Whole-Genome Duplication in Flowering Plants.</title>
        <authorList>
            <person name="Shi T."/>
            <person name="Rahmani R.S."/>
            <person name="Gugger P.F."/>
            <person name="Wang M."/>
            <person name="Li H."/>
            <person name="Zhang Y."/>
            <person name="Li Z."/>
            <person name="Wang Q."/>
            <person name="Van de Peer Y."/>
            <person name="Marchal K."/>
            <person name="Chen J."/>
        </authorList>
    </citation>
    <scope>NUCLEOTIDE SEQUENCE [LARGE SCALE GENOMIC DNA]</scope>
    <source>
        <tissue evidence="2">Leaf</tissue>
    </source>
</reference>
<feature type="compositionally biased region" description="Basic residues" evidence="1">
    <location>
        <begin position="1"/>
        <end position="12"/>
    </location>
</feature>
<protein>
    <submittedName>
        <fullName evidence="2">Uncharacterized protein</fullName>
    </submittedName>
</protein>
<evidence type="ECO:0000313" key="3">
    <source>
        <dbReference type="Proteomes" id="UP000607653"/>
    </source>
</evidence>
<evidence type="ECO:0000256" key="1">
    <source>
        <dbReference type="SAM" id="MobiDB-lite"/>
    </source>
</evidence>
<evidence type="ECO:0000313" key="2">
    <source>
        <dbReference type="EMBL" id="DAD18196.1"/>
    </source>
</evidence>
<dbReference type="AlphaFoldDB" id="A0A822XGQ4"/>